<dbReference type="AlphaFoldDB" id="A0A382JZF5"/>
<organism evidence="2">
    <name type="scientific">marine metagenome</name>
    <dbReference type="NCBI Taxonomy" id="408172"/>
    <lineage>
        <taxon>unclassified sequences</taxon>
        <taxon>metagenomes</taxon>
        <taxon>ecological metagenomes</taxon>
    </lineage>
</organism>
<dbReference type="PANTHER" id="PTHR48207:SF3">
    <property type="entry name" value="SUCCINATE--HYDROXYMETHYLGLUTARATE COA-TRANSFERASE"/>
    <property type="match status" value="1"/>
</dbReference>
<proteinExistence type="predicted"/>
<feature type="non-terminal residue" evidence="2">
    <location>
        <position position="371"/>
    </location>
</feature>
<dbReference type="PANTHER" id="PTHR48207">
    <property type="entry name" value="SUCCINATE--HYDROXYMETHYLGLUTARATE COA-TRANSFERASE"/>
    <property type="match status" value="1"/>
</dbReference>
<dbReference type="Gene3D" id="3.40.50.10540">
    <property type="entry name" value="Crotonobetainyl-coa:carnitine coa-transferase, domain 1"/>
    <property type="match status" value="1"/>
</dbReference>
<dbReference type="InterPro" id="IPR050483">
    <property type="entry name" value="CoA-transferase_III_domain"/>
</dbReference>
<name>A0A382JZF5_9ZZZZ</name>
<dbReference type="InterPro" id="IPR044855">
    <property type="entry name" value="CoA-Trfase_III_dom3_sf"/>
</dbReference>
<evidence type="ECO:0000256" key="1">
    <source>
        <dbReference type="ARBA" id="ARBA00022679"/>
    </source>
</evidence>
<dbReference type="GO" id="GO:0008410">
    <property type="term" value="F:CoA-transferase activity"/>
    <property type="evidence" value="ECO:0007669"/>
    <property type="project" value="TreeGrafter"/>
</dbReference>
<protein>
    <submittedName>
        <fullName evidence="2">Uncharacterized protein</fullName>
    </submittedName>
</protein>
<keyword evidence="1" id="KW-0808">Transferase</keyword>
<dbReference type="Pfam" id="PF02515">
    <property type="entry name" value="CoA_transf_3"/>
    <property type="match status" value="1"/>
</dbReference>
<dbReference type="SUPFAM" id="SSF89796">
    <property type="entry name" value="CoA-transferase family III (CaiB/BaiF)"/>
    <property type="match status" value="1"/>
</dbReference>
<dbReference type="EMBL" id="UINC01077441">
    <property type="protein sequence ID" value="SVC17570.1"/>
    <property type="molecule type" value="Genomic_DNA"/>
</dbReference>
<gene>
    <name evidence="2" type="ORF">METZ01_LOCUS270424</name>
</gene>
<reference evidence="2" key="1">
    <citation type="submission" date="2018-05" db="EMBL/GenBank/DDBJ databases">
        <authorList>
            <person name="Lanie J.A."/>
            <person name="Ng W.-L."/>
            <person name="Kazmierczak K.M."/>
            <person name="Andrzejewski T.M."/>
            <person name="Davidsen T.M."/>
            <person name="Wayne K.J."/>
            <person name="Tettelin H."/>
            <person name="Glass J.I."/>
            <person name="Rusch D."/>
            <person name="Podicherti R."/>
            <person name="Tsui H.-C.T."/>
            <person name="Winkler M.E."/>
        </authorList>
    </citation>
    <scope>NUCLEOTIDE SEQUENCE</scope>
</reference>
<sequence>MSEMGALEGVRVVDAGLLVQGPQAALMLADFGADVIKVELPGFGDQARWIPLSANDLRTPYYEACNRGKRSVTMDLRVPEGREAFLDLVDTADVVISNFKPGTLDDWGLGYDVVAERNPRVVYATGSTFGPEGPDATLEGADLAGQAAGGLISTTGTDGGPLTPVGVTIADHTASQNMTAGILAALLARERTGQGQQVDVSLLGGQVYAQASEYTAFLMTGQVPGRANRGHPLLPMAYGILPTADGYLALVGVLPDRREAFYSAVGCPELAEDPRFQGMMFTTELRLELFELLAEYFPRSTTAQWVERLRDIGVRCAPVDDYARASENPQVTINGYLTEVDHPAGGTIRVVGSPIRMSDTPPSPAAAAPEL</sequence>
<dbReference type="Gene3D" id="3.30.1540.10">
    <property type="entry name" value="formyl-coa transferase, domain 3"/>
    <property type="match status" value="1"/>
</dbReference>
<dbReference type="InterPro" id="IPR003673">
    <property type="entry name" value="CoA-Trfase_fam_III"/>
</dbReference>
<dbReference type="InterPro" id="IPR023606">
    <property type="entry name" value="CoA-Trfase_III_dom_1_sf"/>
</dbReference>
<accession>A0A382JZF5</accession>
<evidence type="ECO:0000313" key="2">
    <source>
        <dbReference type="EMBL" id="SVC17570.1"/>
    </source>
</evidence>